<proteinExistence type="predicted"/>
<accession>A0A7Z2JFB9</accession>
<protein>
    <recommendedName>
        <fullName evidence="3">Phasin domain-containing protein</fullName>
    </recommendedName>
</protein>
<organism evidence="1 2">
    <name type="scientific">Paraburkholderia acidisoli</name>
    <dbReference type="NCBI Taxonomy" id="2571748"/>
    <lineage>
        <taxon>Bacteria</taxon>
        <taxon>Pseudomonadati</taxon>
        <taxon>Pseudomonadota</taxon>
        <taxon>Betaproteobacteria</taxon>
        <taxon>Burkholderiales</taxon>
        <taxon>Burkholderiaceae</taxon>
        <taxon>Paraburkholderia</taxon>
    </lineage>
</organism>
<dbReference type="RefSeq" id="WP_158952255.1">
    <property type="nucleotide sequence ID" value="NZ_CP046914.1"/>
</dbReference>
<dbReference type="Proteomes" id="UP000433577">
    <property type="component" value="Chromosome 2"/>
</dbReference>
<evidence type="ECO:0000313" key="2">
    <source>
        <dbReference type="Proteomes" id="UP000433577"/>
    </source>
</evidence>
<name>A0A7Z2JFB9_9BURK</name>
<dbReference type="KEGG" id="pacs:FAZ98_15775"/>
<evidence type="ECO:0000313" key="1">
    <source>
        <dbReference type="EMBL" id="QGZ63262.1"/>
    </source>
</evidence>
<sequence>MVTASQPAFDAWRAGSIAALRLYQGRQQGREQWLQFMQRRVERDRAALEGAMDALREARDWSEYAIASQTVSRDWFNASAALWQETAANAVQGPLLWSEVARDFAQQWTDVCAGFGAVTMSMRAARPVRAWMNAFERTMSDTVHETNVEAKANGAVQTSAAPGA</sequence>
<keyword evidence="2" id="KW-1185">Reference proteome</keyword>
<dbReference type="OrthoDB" id="9088547at2"/>
<reference evidence="1 2" key="1">
    <citation type="submission" date="2019-12" db="EMBL/GenBank/DDBJ databases">
        <title>Paraburkholderia acidiphila 7Q-K02 sp. nov and Paraburkholderia acidisoli DHF22 sp. nov., two strains isolated from forest soil.</title>
        <authorList>
            <person name="Gao Z."/>
            <person name="Qiu L."/>
        </authorList>
    </citation>
    <scope>NUCLEOTIDE SEQUENCE [LARGE SCALE GENOMIC DNA]</scope>
    <source>
        <strain evidence="1 2">DHF22</strain>
    </source>
</reference>
<dbReference type="EMBL" id="CP046914">
    <property type="protein sequence ID" value="QGZ63262.1"/>
    <property type="molecule type" value="Genomic_DNA"/>
</dbReference>
<dbReference type="AlphaFoldDB" id="A0A7Z2JFB9"/>
<evidence type="ECO:0008006" key="3">
    <source>
        <dbReference type="Google" id="ProtNLM"/>
    </source>
</evidence>
<gene>
    <name evidence="1" type="ORF">FAZ98_15775</name>
</gene>